<name>A0ABP8UA96_9ACTN</name>
<accession>A0ABP8UA96</accession>
<feature type="domain" description="Cation/H+ exchanger transmembrane" evidence="9">
    <location>
        <begin position="23"/>
        <end position="407"/>
    </location>
</feature>
<evidence type="ECO:0000313" key="11">
    <source>
        <dbReference type="Proteomes" id="UP001501442"/>
    </source>
</evidence>
<dbReference type="InterPro" id="IPR050794">
    <property type="entry name" value="CPA2_transporter"/>
</dbReference>
<evidence type="ECO:0000256" key="8">
    <source>
        <dbReference type="SAM" id="Phobius"/>
    </source>
</evidence>
<keyword evidence="11" id="KW-1185">Reference proteome</keyword>
<evidence type="ECO:0000313" key="10">
    <source>
        <dbReference type="EMBL" id="GAA4627603.1"/>
    </source>
</evidence>
<feature type="transmembrane region" description="Helical" evidence="8">
    <location>
        <begin position="71"/>
        <end position="95"/>
    </location>
</feature>
<dbReference type="PANTHER" id="PTHR32468:SF0">
    <property type="entry name" value="K(+)_H(+) ANTIPORTER 1"/>
    <property type="match status" value="1"/>
</dbReference>
<evidence type="ECO:0000256" key="2">
    <source>
        <dbReference type="ARBA" id="ARBA00022448"/>
    </source>
</evidence>
<keyword evidence="2" id="KW-0813">Transport</keyword>
<organism evidence="10 11">
    <name type="scientific">Actinoallomurus vinaceus</name>
    <dbReference type="NCBI Taxonomy" id="1080074"/>
    <lineage>
        <taxon>Bacteria</taxon>
        <taxon>Bacillati</taxon>
        <taxon>Actinomycetota</taxon>
        <taxon>Actinomycetes</taxon>
        <taxon>Streptosporangiales</taxon>
        <taxon>Thermomonosporaceae</taxon>
        <taxon>Actinoallomurus</taxon>
    </lineage>
</organism>
<keyword evidence="6 8" id="KW-0472">Membrane</keyword>
<feature type="transmembrane region" description="Helical" evidence="8">
    <location>
        <begin position="12"/>
        <end position="29"/>
    </location>
</feature>
<feature type="transmembrane region" description="Helical" evidence="8">
    <location>
        <begin position="41"/>
        <end position="59"/>
    </location>
</feature>
<comment type="caution">
    <text evidence="10">The sequence shown here is derived from an EMBL/GenBank/DDBJ whole genome shotgun (WGS) entry which is preliminary data.</text>
</comment>
<keyword evidence="4 8" id="KW-1133">Transmembrane helix</keyword>
<dbReference type="Proteomes" id="UP001501442">
    <property type="component" value="Unassembled WGS sequence"/>
</dbReference>
<feature type="transmembrane region" description="Helical" evidence="8">
    <location>
        <begin position="179"/>
        <end position="204"/>
    </location>
</feature>
<reference evidence="11" key="1">
    <citation type="journal article" date="2019" name="Int. J. Syst. Evol. Microbiol.">
        <title>The Global Catalogue of Microorganisms (GCM) 10K type strain sequencing project: providing services to taxonomists for standard genome sequencing and annotation.</title>
        <authorList>
            <consortium name="The Broad Institute Genomics Platform"/>
            <consortium name="The Broad Institute Genome Sequencing Center for Infectious Disease"/>
            <person name="Wu L."/>
            <person name="Ma J."/>
        </authorList>
    </citation>
    <scope>NUCLEOTIDE SEQUENCE [LARGE SCALE GENOMIC DNA]</scope>
    <source>
        <strain evidence="11">JCM 17939</strain>
    </source>
</reference>
<evidence type="ECO:0000256" key="5">
    <source>
        <dbReference type="ARBA" id="ARBA00023065"/>
    </source>
</evidence>
<proteinExistence type="predicted"/>
<feature type="region of interest" description="Disordered" evidence="7">
    <location>
        <begin position="414"/>
        <end position="435"/>
    </location>
</feature>
<evidence type="ECO:0000259" key="9">
    <source>
        <dbReference type="Pfam" id="PF00999"/>
    </source>
</evidence>
<feature type="transmembrane region" description="Helical" evidence="8">
    <location>
        <begin position="210"/>
        <end position="236"/>
    </location>
</feature>
<dbReference type="RefSeq" id="WP_345432462.1">
    <property type="nucleotide sequence ID" value="NZ_BAABHK010000005.1"/>
</dbReference>
<protein>
    <recommendedName>
        <fullName evidence="9">Cation/H+ exchanger transmembrane domain-containing protein</fullName>
    </recommendedName>
</protein>
<gene>
    <name evidence="10" type="ORF">GCM10023196_040470</name>
</gene>
<dbReference type="PANTHER" id="PTHR32468">
    <property type="entry name" value="CATION/H + ANTIPORTER"/>
    <property type="match status" value="1"/>
</dbReference>
<feature type="transmembrane region" description="Helical" evidence="8">
    <location>
        <begin position="248"/>
        <end position="280"/>
    </location>
</feature>
<evidence type="ECO:0000256" key="4">
    <source>
        <dbReference type="ARBA" id="ARBA00022989"/>
    </source>
</evidence>
<feature type="transmembrane region" description="Helical" evidence="8">
    <location>
        <begin position="332"/>
        <end position="355"/>
    </location>
</feature>
<evidence type="ECO:0000256" key="3">
    <source>
        <dbReference type="ARBA" id="ARBA00022692"/>
    </source>
</evidence>
<dbReference type="EMBL" id="BAABHK010000005">
    <property type="protein sequence ID" value="GAA4627603.1"/>
    <property type="molecule type" value="Genomic_DNA"/>
</dbReference>
<dbReference type="InterPro" id="IPR006153">
    <property type="entry name" value="Cation/H_exchanger_TM"/>
</dbReference>
<dbReference type="Gene3D" id="1.20.1530.20">
    <property type="match status" value="1"/>
</dbReference>
<feature type="transmembrane region" description="Helical" evidence="8">
    <location>
        <begin position="300"/>
        <end position="320"/>
    </location>
</feature>
<comment type="subcellular location">
    <subcellularLocation>
        <location evidence="1">Membrane</location>
        <topology evidence="1">Multi-pass membrane protein</topology>
    </subcellularLocation>
</comment>
<feature type="transmembrane region" description="Helical" evidence="8">
    <location>
        <begin position="107"/>
        <end position="129"/>
    </location>
</feature>
<dbReference type="InterPro" id="IPR038770">
    <property type="entry name" value="Na+/solute_symporter_sf"/>
</dbReference>
<keyword evidence="3 8" id="KW-0812">Transmembrane</keyword>
<evidence type="ECO:0000256" key="6">
    <source>
        <dbReference type="ARBA" id="ARBA00023136"/>
    </source>
</evidence>
<evidence type="ECO:0000256" key="1">
    <source>
        <dbReference type="ARBA" id="ARBA00004141"/>
    </source>
</evidence>
<feature type="transmembrane region" description="Helical" evidence="8">
    <location>
        <begin position="389"/>
        <end position="408"/>
    </location>
</feature>
<dbReference type="Pfam" id="PF00999">
    <property type="entry name" value="Na_H_Exchanger"/>
    <property type="match status" value="1"/>
</dbReference>
<feature type="transmembrane region" description="Helical" evidence="8">
    <location>
        <begin position="141"/>
        <end position="167"/>
    </location>
</feature>
<evidence type="ECO:0000256" key="7">
    <source>
        <dbReference type="SAM" id="MobiDB-lite"/>
    </source>
</evidence>
<sequence>MESLAQHSDLILAAVMADIAIVLIAGSVLGRVARYLRQPPVIGEIVAGIALGPSLLGLLPGDLTHRLFPVAARPFLSAVAQVGLLVFMFGIGWEFDKKLLRGRGRTAAAVSLSSIVLAFALGFGLAALLYPHHSYFGGHHISFVAFALFMGAAMSITAFPVLARILAEHRMMATSVGALALASAAVDDVLAWCILALVAAIVTASGPGDLLQIGLLAVLYVAVMALVVRPLLAAVVRRWAHDRVPRRLIVVIVAGLFLSSYATTWIGIHAIFGAFAFGFIMPREPMKVLRDGVKQPLDHISMVLLPVFFIVTGLGVDIGAISGYGYLELAGIILVACAGKLVGAATPGLLAGMRWRDAGTLGVLMNTRGLTELVILNAGVSLGVLDPRMFTMMVLMALVTTAMTGPLLPNAPLRADEPVPVGTPESRMAGSGTRV</sequence>
<keyword evidence="5" id="KW-0406">Ion transport</keyword>